<evidence type="ECO:0000313" key="3">
    <source>
        <dbReference type="Proteomes" id="UP001162060"/>
    </source>
</evidence>
<protein>
    <recommendedName>
        <fullName evidence="1">Reverse transcriptase domain-containing protein</fullName>
    </recommendedName>
</protein>
<name>A0AAV1UWK9_9STRA</name>
<dbReference type="InterPro" id="IPR000477">
    <property type="entry name" value="RT_dom"/>
</dbReference>
<dbReference type="InterPro" id="IPR043502">
    <property type="entry name" value="DNA/RNA_pol_sf"/>
</dbReference>
<dbReference type="Gene3D" id="3.30.70.270">
    <property type="match status" value="2"/>
</dbReference>
<dbReference type="Proteomes" id="UP001162060">
    <property type="component" value="Unassembled WGS sequence"/>
</dbReference>
<proteinExistence type="predicted"/>
<dbReference type="EMBL" id="CAKLBY020000231">
    <property type="protein sequence ID" value="CAK7938741.1"/>
    <property type="molecule type" value="Genomic_DNA"/>
</dbReference>
<accession>A0AAV1UWK9</accession>
<dbReference type="Gene3D" id="3.10.10.10">
    <property type="entry name" value="HIV Type 1 Reverse Transcriptase, subunit A, domain 1"/>
    <property type="match status" value="1"/>
</dbReference>
<sequence length="222" mass="25485">MDLMDGFYPIFMLERDNPYTAVNNPSGTLWEWLVMPQGLINAPATFNRCVTNLLRSVRDFAPSYFDDVFVHSRAMDGKTDVYVDRIHVRKVLTITREHQLFANLKKCIFAANEIPLFGCIVGKNGVRPDPEKIKAISDWPVLVDAKELRKFLGLVACLKNSRKYAEITVHLSRLLKKNERWSWSAEFQHAFEGIKISLTQSPVLAIADQDRPFHVVWDASDF</sequence>
<dbReference type="SUPFAM" id="SSF56672">
    <property type="entry name" value="DNA/RNA polymerases"/>
    <property type="match status" value="1"/>
</dbReference>
<dbReference type="InterPro" id="IPR043128">
    <property type="entry name" value="Rev_trsase/Diguanyl_cyclase"/>
</dbReference>
<reference evidence="2" key="1">
    <citation type="submission" date="2024-01" db="EMBL/GenBank/DDBJ databases">
        <authorList>
            <person name="Webb A."/>
        </authorList>
    </citation>
    <scope>NUCLEOTIDE SEQUENCE</scope>
    <source>
        <strain evidence="2">Pm1</strain>
    </source>
</reference>
<comment type="caution">
    <text evidence="2">The sequence shown here is derived from an EMBL/GenBank/DDBJ whole genome shotgun (WGS) entry which is preliminary data.</text>
</comment>
<evidence type="ECO:0000313" key="2">
    <source>
        <dbReference type="EMBL" id="CAK7938741.1"/>
    </source>
</evidence>
<feature type="domain" description="Reverse transcriptase" evidence="1">
    <location>
        <begin position="1"/>
        <end position="156"/>
    </location>
</feature>
<dbReference type="InterPro" id="IPR051320">
    <property type="entry name" value="Viral_Replic_Matur_Polypro"/>
</dbReference>
<dbReference type="AlphaFoldDB" id="A0AAV1UWK9"/>
<dbReference type="PANTHER" id="PTHR33064">
    <property type="entry name" value="POL PROTEIN"/>
    <property type="match status" value="1"/>
</dbReference>
<gene>
    <name evidence="2" type="ORF">PM001_LOCUS23891</name>
</gene>
<dbReference type="Pfam" id="PF00078">
    <property type="entry name" value="RVT_1"/>
    <property type="match status" value="1"/>
</dbReference>
<dbReference type="PANTHER" id="PTHR33064:SF37">
    <property type="entry name" value="RIBONUCLEASE H"/>
    <property type="match status" value="1"/>
</dbReference>
<dbReference type="CDD" id="cd01647">
    <property type="entry name" value="RT_LTR"/>
    <property type="match status" value="1"/>
</dbReference>
<organism evidence="2 3">
    <name type="scientific">Peronospora matthiolae</name>
    <dbReference type="NCBI Taxonomy" id="2874970"/>
    <lineage>
        <taxon>Eukaryota</taxon>
        <taxon>Sar</taxon>
        <taxon>Stramenopiles</taxon>
        <taxon>Oomycota</taxon>
        <taxon>Peronosporomycetes</taxon>
        <taxon>Peronosporales</taxon>
        <taxon>Peronosporaceae</taxon>
        <taxon>Peronospora</taxon>
    </lineage>
</organism>
<dbReference type="PROSITE" id="PS50878">
    <property type="entry name" value="RT_POL"/>
    <property type="match status" value="1"/>
</dbReference>
<evidence type="ECO:0000259" key="1">
    <source>
        <dbReference type="PROSITE" id="PS50878"/>
    </source>
</evidence>